<dbReference type="Proteomes" id="UP000010420">
    <property type="component" value="Unassembled WGS sequence"/>
</dbReference>
<dbReference type="PATRIC" id="fig|545697.3.peg.394"/>
<dbReference type="EMBL" id="AMEZ01000013">
    <property type="protein sequence ID" value="EKY29042.1"/>
    <property type="molecule type" value="Genomic_DNA"/>
</dbReference>
<comment type="caution">
    <text evidence="2">The sequence shown here is derived from an EMBL/GenBank/DDBJ whole genome shotgun (WGS) entry which is preliminary data.</text>
</comment>
<organism evidence="2 3">
    <name type="scientific">Clostridium celatum DSM 1785</name>
    <dbReference type="NCBI Taxonomy" id="545697"/>
    <lineage>
        <taxon>Bacteria</taxon>
        <taxon>Bacillati</taxon>
        <taxon>Bacillota</taxon>
        <taxon>Clostridia</taxon>
        <taxon>Eubacteriales</taxon>
        <taxon>Clostridiaceae</taxon>
        <taxon>Clostridium</taxon>
    </lineage>
</organism>
<dbReference type="eggNOG" id="ENOG5030UAR">
    <property type="taxonomic scope" value="Bacteria"/>
</dbReference>
<dbReference type="AlphaFoldDB" id="L1QN95"/>
<accession>L1QN95</accession>
<proteinExistence type="predicted"/>
<gene>
    <name evidence="2" type="ORF">HMPREF0216_00401</name>
</gene>
<feature type="transmembrane region" description="Helical" evidence="1">
    <location>
        <begin position="128"/>
        <end position="147"/>
    </location>
</feature>
<name>L1QN95_9CLOT</name>
<feature type="transmembrane region" description="Helical" evidence="1">
    <location>
        <begin position="153"/>
        <end position="175"/>
    </location>
</feature>
<sequence length="381" mass="39983">MEILIDTNTVRSNAEQLKSYMRNLADKRERLESIQKQLDYEVKYKRNIVDSMNSLQIRILKVEERMEKIQYLLLFASTNYENAEKTVVKLLKVLDENLMGGIENYSNDNSSKPKKKTKKKKKLFDKNLIKIAVGVTVIGVSIIAIPVTGGSSIAIGAAVGATVVGGSAGVVSGIISEKKGGNFIDGFANGLMFGSAVGAVAGAAVGFAVSGLASSAGGGVASEVGGGIANKTGAEVVKSGTKVVSKNLFRDVAKEKIKSVGKKIAKGAAKAGFEKALKSKETGIDLVYDVGEGVIENAKSIAVDSVKDELKGAFKDEIIGDIVVDSGEAAGKYVGEVIKDGEEVTAEGMAKSIVNVVKEKGTDLLKDEISELVLGGDDDIG</sequence>
<feature type="transmembrane region" description="Helical" evidence="1">
    <location>
        <begin position="187"/>
        <end position="209"/>
    </location>
</feature>
<dbReference type="STRING" id="545697.HMPREF0216_00401"/>
<keyword evidence="3" id="KW-1185">Reference proteome</keyword>
<keyword evidence="1" id="KW-0812">Transmembrane</keyword>
<dbReference type="HOGENOM" id="CLU_725027_0_0_9"/>
<keyword evidence="1" id="KW-1133">Transmembrane helix</keyword>
<keyword evidence="1" id="KW-0472">Membrane</keyword>
<evidence type="ECO:0000313" key="2">
    <source>
        <dbReference type="EMBL" id="EKY29042.1"/>
    </source>
</evidence>
<evidence type="ECO:0000256" key="1">
    <source>
        <dbReference type="SAM" id="Phobius"/>
    </source>
</evidence>
<reference evidence="2 3" key="1">
    <citation type="submission" date="2012-05" db="EMBL/GenBank/DDBJ databases">
        <authorList>
            <person name="Weinstock G."/>
            <person name="Sodergren E."/>
            <person name="Lobos E.A."/>
            <person name="Fulton L."/>
            <person name="Fulton R."/>
            <person name="Courtney L."/>
            <person name="Fronick C."/>
            <person name="O'Laughlin M."/>
            <person name="Godfrey J."/>
            <person name="Wilson R.M."/>
            <person name="Miner T."/>
            <person name="Farmer C."/>
            <person name="Delehaunty K."/>
            <person name="Cordes M."/>
            <person name="Minx P."/>
            <person name="Tomlinson C."/>
            <person name="Chen J."/>
            <person name="Wollam A."/>
            <person name="Pepin K.H."/>
            <person name="Bhonagiri V."/>
            <person name="Zhang X."/>
            <person name="Suruliraj S."/>
            <person name="Warren W."/>
            <person name="Mitreva M."/>
            <person name="Mardis E.R."/>
            <person name="Wilson R.K."/>
        </authorList>
    </citation>
    <scope>NUCLEOTIDE SEQUENCE [LARGE SCALE GENOMIC DNA]</scope>
    <source>
        <strain evidence="2 3">DSM 1785</strain>
    </source>
</reference>
<protein>
    <submittedName>
        <fullName evidence="2">LPXTG-motif protein cell wall anchor domain protein</fullName>
    </submittedName>
</protein>
<evidence type="ECO:0000313" key="3">
    <source>
        <dbReference type="Proteomes" id="UP000010420"/>
    </source>
</evidence>
<dbReference type="RefSeq" id="WP_005210442.1">
    <property type="nucleotide sequence ID" value="NZ_KB291607.1"/>
</dbReference>